<evidence type="ECO:0000313" key="2">
    <source>
        <dbReference type="Proteomes" id="UP000004995"/>
    </source>
</evidence>
<dbReference type="Gramene" id="KQL11686">
    <property type="protein sequence ID" value="KQL11686"/>
    <property type="gene ID" value="SETIT_009059mg"/>
</dbReference>
<reference evidence="1" key="2">
    <citation type="submission" date="2018-08" db="UniProtKB">
        <authorList>
            <consortium name="EnsemblPlants"/>
        </authorList>
    </citation>
    <scope>IDENTIFICATION</scope>
    <source>
        <strain evidence="1">Yugu1</strain>
    </source>
</reference>
<accession>K3Y4C1</accession>
<protein>
    <submittedName>
        <fullName evidence="1">Uncharacterized protein</fullName>
    </submittedName>
</protein>
<keyword evidence="2" id="KW-1185">Reference proteome</keyword>
<name>K3Y4C1_SETIT</name>
<reference evidence="2" key="1">
    <citation type="journal article" date="2012" name="Nat. Biotechnol.">
        <title>Reference genome sequence of the model plant Setaria.</title>
        <authorList>
            <person name="Bennetzen J.L."/>
            <person name="Schmutz J."/>
            <person name="Wang H."/>
            <person name="Percifield R."/>
            <person name="Hawkins J."/>
            <person name="Pontaroli A.C."/>
            <person name="Estep M."/>
            <person name="Feng L."/>
            <person name="Vaughn J.N."/>
            <person name="Grimwood J."/>
            <person name="Jenkins J."/>
            <person name="Barry K."/>
            <person name="Lindquist E."/>
            <person name="Hellsten U."/>
            <person name="Deshpande S."/>
            <person name="Wang X."/>
            <person name="Wu X."/>
            <person name="Mitros T."/>
            <person name="Triplett J."/>
            <person name="Yang X."/>
            <person name="Ye C.Y."/>
            <person name="Mauro-Herrera M."/>
            <person name="Wang L."/>
            <person name="Li P."/>
            <person name="Sharma M."/>
            <person name="Sharma R."/>
            <person name="Ronald P.C."/>
            <person name="Panaud O."/>
            <person name="Kellogg E.A."/>
            <person name="Brutnell T.P."/>
            <person name="Doust A.N."/>
            <person name="Tuskan G.A."/>
            <person name="Rokhsar D."/>
            <person name="Devos K.M."/>
        </authorList>
    </citation>
    <scope>NUCLEOTIDE SEQUENCE [LARGE SCALE GENOMIC DNA]</scope>
    <source>
        <strain evidence="2">cv. Yugu1</strain>
    </source>
</reference>
<organism evidence="1 2">
    <name type="scientific">Setaria italica</name>
    <name type="common">Foxtail millet</name>
    <name type="synonym">Panicum italicum</name>
    <dbReference type="NCBI Taxonomy" id="4555"/>
    <lineage>
        <taxon>Eukaryota</taxon>
        <taxon>Viridiplantae</taxon>
        <taxon>Streptophyta</taxon>
        <taxon>Embryophyta</taxon>
        <taxon>Tracheophyta</taxon>
        <taxon>Spermatophyta</taxon>
        <taxon>Magnoliopsida</taxon>
        <taxon>Liliopsida</taxon>
        <taxon>Poales</taxon>
        <taxon>Poaceae</taxon>
        <taxon>PACMAD clade</taxon>
        <taxon>Panicoideae</taxon>
        <taxon>Panicodae</taxon>
        <taxon>Paniceae</taxon>
        <taxon>Cenchrinae</taxon>
        <taxon>Setaria</taxon>
    </lineage>
</organism>
<sequence>MQLKNWESTNQKKSLLISSPSRLLMDQVIKQAASFYLTVHLRLSSLQM</sequence>
<dbReference type="Proteomes" id="UP000004995">
    <property type="component" value="Unassembled WGS sequence"/>
</dbReference>
<dbReference type="EMBL" id="AGNK02002645">
    <property type="status" value="NOT_ANNOTATED_CDS"/>
    <property type="molecule type" value="Genomic_DNA"/>
</dbReference>
<dbReference type="AlphaFoldDB" id="K3Y4C1"/>
<evidence type="ECO:0000313" key="1">
    <source>
        <dbReference type="EnsemblPlants" id="KQL11686"/>
    </source>
</evidence>
<proteinExistence type="predicted"/>
<dbReference type="EnsemblPlants" id="KQL11686">
    <property type="protein sequence ID" value="KQL11686"/>
    <property type="gene ID" value="SETIT_009059mg"/>
</dbReference>
<dbReference type="HOGENOM" id="CLU_3160918_0_0_1"/>
<dbReference type="InParanoid" id="K3Y4C1"/>